<sequence length="88" mass="9783">MIGIILIGIAIVAVANIFLWIATNEEKKIPSTIDVDLLRKAKDKIKVKDLRKNSKVREYVSIGFLRCGLAEDGTNTVEISEKGRKLLS</sequence>
<keyword evidence="1" id="KW-0812">Transmembrane</keyword>
<keyword evidence="1" id="KW-0472">Membrane</keyword>
<dbReference type="Proteomes" id="UP000070175">
    <property type="component" value="Unassembled WGS sequence"/>
</dbReference>
<dbReference type="EMBL" id="LHYJ01000013">
    <property type="protein sequence ID" value="KXB08475.1"/>
    <property type="molecule type" value="Genomic_DNA"/>
</dbReference>
<protein>
    <submittedName>
        <fullName evidence="2">Uncharacterized protein</fullName>
    </submittedName>
</protein>
<evidence type="ECO:0000313" key="3">
    <source>
        <dbReference type="Proteomes" id="UP000070175"/>
    </source>
</evidence>
<comment type="caution">
    <text evidence="2">The sequence shown here is derived from an EMBL/GenBank/DDBJ whole genome shotgun (WGS) entry which is preliminary data.</text>
</comment>
<reference evidence="2 3" key="1">
    <citation type="journal article" date="2016" name="Sci. Rep.">
        <title>Metabolic traits of an uncultured archaeal lineage -MSBL1- from brine pools of the Red Sea.</title>
        <authorList>
            <person name="Mwirichia R."/>
            <person name="Alam I."/>
            <person name="Rashid M."/>
            <person name="Vinu M."/>
            <person name="Ba-Alawi W."/>
            <person name="Anthony Kamau A."/>
            <person name="Kamanda Ngugi D."/>
            <person name="Goker M."/>
            <person name="Klenk H.P."/>
            <person name="Bajic V."/>
            <person name="Stingl U."/>
        </authorList>
    </citation>
    <scope>NUCLEOTIDE SEQUENCE [LARGE SCALE GENOMIC DNA]</scope>
    <source>
        <strain evidence="2">SCGC-AAA382N08</strain>
    </source>
</reference>
<keyword evidence="1" id="KW-1133">Transmembrane helix</keyword>
<dbReference type="AlphaFoldDB" id="A0A133VPV1"/>
<accession>A0A133VPV1</accession>
<evidence type="ECO:0000256" key="1">
    <source>
        <dbReference type="SAM" id="Phobius"/>
    </source>
</evidence>
<gene>
    <name evidence="2" type="ORF">AKJ56_01205</name>
</gene>
<keyword evidence="3" id="KW-1185">Reference proteome</keyword>
<organism evidence="2 3">
    <name type="scientific">candidate division MSBL1 archaeon SCGC-AAA382N08</name>
    <dbReference type="NCBI Taxonomy" id="1698285"/>
    <lineage>
        <taxon>Archaea</taxon>
        <taxon>Methanobacteriati</taxon>
        <taxon>Methanobacteriota</taxon>
        <taxon>candidate division MSBL1</taxon>
    </lineage>
</organism>
<name>A0A133VPV1_9EURY</name>
<evidence type="ECO:0000313" key="2">
    <source>
        <dbReference type="EMBL" id="KXB08475.1"/>
    </source>
</evidence>
<feature type="transmembrane region" description="Helical" evidence="1">
    <location>
        <begin position="6"/>
        <end position="23"/>
    </location>
</feature>
<proteinExistence type="predicted"/>